<protein>
    <submittedName>
        <fullName evidence="1">Uncharacterized protein</fullName>
    </submittedName>
</protein>
<evidence type="ECO:0000313" key="2">
    <source>
        <dbReference type="Proteomes" id="UP000199534"/>
    </source>
</evidence>
<proteinExistence type="predicted"/>
<reference evidence="1 2" key="1">
    <citation type="submission" date="2016-10" db="EMBL/GenBank/DDBJ databases">
        <authorList>
            <person name="de Groot N.N."/>
        </authorList>
    </citation>
    <scope>NUCLEOTIDE SEQUENCE [LARGE SCALE GENOMIC DNA]</scope>
    <source>
        <strain evidence="1 2">DSM 21019</strain>
    </source>
</reference>
<gene>
    <name evidence="1" type="ORF">SAMN04490243_0743</name>
</gene>
<evidence type="ECO:0000313" key="1">
    <source>
        <dbReference type="EMBL" id="SFR33867.1"/>
    </source>
</evidence>
<dbReference type="AlphaFoldDB" id="A0A1I6FVM7"/>
<dbReference type="EMBL" id="FOYQ01000001">
    <property type="protein sequence ID" value="SFR33867.1"/>
    <property type="molecule type" value="Genomic_DNA"/>
</dbReference>
<accession>A0A1I6FVM7</accession>
<name>A0A1I6FVM7_9FLAO</name>
<organism evidence="1 2">
    <name type="scientific">Robiginitalea myxolifaciens</name>
    <dbReference type="NCBI Taxonomy" id="400055"/>
    <lineage>
        <taxon>Bacteria</taxon>
        <taxon>Pseudomonadati</taxon>
        <taxon>Bacteroidota</taxon>
        <taxon>Flavobacteriia</taxon>
        <taxon>Flavobacteriales</taxon>
        <taxon>Flavobacteriaceae</taxon>
        <taxon>Robiginitalea</taxon>
    </lineage>
</organism>
<sequence length="174" mass="20651">MISISDKMFITKEVNSVTVAYFKKIVLRKLLMEFSFEPQSNNRAITDLFESVNYYGFDLPYEIELALFEMLWCFKNNLKKEEEITLYFWGVNQKYLYYLEGFEYDAAVGSETNFDKEFGRSLAYKIYEPNASGLEQETIEELKVLLCNFADEFDLSLVDEYTYENILEVMDMYC</sequence>
<dbReference type="Proteomes" id="UP000199534">
    <property type="component" value="Unassembled WGS sequence"/>
</dbReference>
<keyword evidence="2" id="KW-1185">Reference proteome</keyword>